<organism evidence="2">
    <name type="scientific">marine metagenome</name>
    <dbReference type="NCBI Taxonomy" id="408172"/>
    <lineage>
        <taxon>unclassified sequences</taxon>
        <taxon>metagenomes</taxon>
        <taxon>ecological metagenomes</taxon>
    </lineage>
</organism>
<dbReference type="GO" id="GO:0016209">
    <property type="term" value="F:antioxidant activity"/>
    <property type="evidence" value="ECO:0007669"/>
    <property type="project" value="InterPro"/>
</dbReference>
<dbReference type="PANTHER" id="PTHR42852">
    <property type="entry name" value="THIOL:DISULFIDE INTERCHANGE PROTEIN DSBE"/>
    <property type="match status" value="1"/>
</dbReference>
<dbReference type="PROSITE" id="PS51352">
    <property type="entry name" value="THIOREDOXIN_2"/>
    <property type="match status" value="1"/>
</dbReference>
<reference evidence="2" key="1">
    <citation type="submission" date="2018-05" db="EMBL/GenBank/DDBJ databases">
        <authorList>
            <person name="Lanie J.A."/>
            <person name="Ng W.-L."/>
            <person name="Kazmierczak K.M."/>
            <person name="Andrzejewski T.M."/>
            <person name="Davidsen T.M."/>
            <person name="Wayne K.J."/>
            <person name="Tettelin H."/>
            <person name="Glass J.I."/>
            <person name="Rusch D."/>
            <person name="Podicherti R."/>
            <person name="Tsui H.-C.T."/>
            <person name="Winkler M.E."/>
        </authorList>
    </citation>
    <scope>NUCLEOTIDE SEQUENCE</scope>
</reference>
<dbReference type="Gene3D" id="3.40.30.10">
    <property type="entry name" value="Glutaredoxin"/>
    <property type="match status" value="1"/>
</dbReference>
<evidence type="ECO:0000259" key="1">
    <source>
        <dbReference type="PROSITE" id="PS51352"/>
    </source>
</evidence>
<dbReference type="InterPro" id="IPR036249">
    <property type="entry name" value="Thioredoxin-like_sf"/>
</dbReference>
<name>A0A381PYX4_9ZZZZ</name>
<gene>
    <name evidence="2" type="ORF">METZ01_LOCUS25120</name>
</gene>
<dbReference type="GO" id="GO:0016491">
    <property type="term" value="F:oxidoreductase activity"/>
    <property type="evidence" value="ECO:0007669"/>
    <property type="project" value="InterPro"/>
</dbReference>
<protein>
    <recommendedName>
        <fullName evidence="1">Thioredoxin domain-containing protein</fullName>
    </recommendedName>
</protein>
<dbReference type="InterPro" id="IPR013766">
    <property type="entry name" value="Thioredoxin_domain"/>
</dbReference>
<dbReference type="Pfam" id="PF00578">
    <property type="entry name" value="AhpC-TSA"/>
    <property type="match status" value="1"/>
</dbReference>
<accession>A0A381PYX4</accession>
<feature type="domain" description="Thioredoxin" evidence="1">
    <location>
        <begin position="24"/>
        <end position="147"/>
    </location>
</feature>
<dbReference type="InterPro" id="IPR050553">
    <property type="entry name" value="Thioredoxin_ResA/DsbE_sf"/>
</dbReference>
<sequence length="147" mass="17121">VNKILQPPAKLTLTPFVLLPIAAACTSFPAPEFKRTRAGINSEPLTIEELRGKVVLVDFWIYSCVDCIRTFPYLREWNVKYADDRLVIISVHTPEFEFEKVYSNVLKATQDNRITWPVAQDNDFKTWDNYSNRFWPAKYLIYKDGVV</sequence>
<dbReference type="PANTHER" id="PTHR42852:SF13">
    <property type="entry name" value="PROTEIN DIPZ"/>
    <property type="match status" value="1"/>
</dbReference>
<dbReference type="AlphaFoldDB" id="A0A381PYX4"/>
<dbReference type="InterPro" id="IPR000866">
    <property type="entry name" value="AhpC/TSA"/>
</dbReference>
<dbReference type="SUPFAM" id="SSF52833">
    <property type="entry name" value="Thioredoxin-like"/>
    <property type="match status" value="1"/>
</dbReference>
<dbReference type="EMBL" id="UINC01001149">
    <property type="protein sequence ID" value="SUZ72266.1"/>
    <property type="molecule type" value="Genomic_DNA"/>
</dbReference>
<evidence type="ECO:0000313" key="2">
    <source>
        <dbReference type="EMBL" id="SUZ72266.1"/>
    </source>
</evidence>
<proteinExistence type="predicted"/>
<feature type="non-terminal residue" evidence="2">
    <location>
        <position position="1"/>
    </location>
</feature>